<evidence type="ECO:0000313" key="11">
    <source>
        <dbReference type="EMBL" id="MDA3627084.1"/>
    </source>
</evidence>
<dbReference type="InterPro" id="IPR004113">
    <property type="entry name" value="FAD-bd_oxidored_4_C"/>
</dbReference>
<comment type="caution">
    <text evidence="11">The sequence shown here is derived from an EMBL/GenBank/DDBJ whole genome shotgun (WGS) entry which is preliminary data.</text>
</comment>
<feature type="domain" description="4Fe-4S ferredoxin-type" evidence="9">
    <location>
        <begin position="593"/>
        <end position="624"/>
    </location>
</feature>
<dbReference type="SUPFAM" id="SSF56176">
    <property type="entry name" value="FAD-binding/transporter-associated domain-like"/>
    <property type="match status" value="1"/>
</dbReference>
<dbReference type="PANTHER" id="PTHR11748">
    <property type="entry name" value="D-LACTATE DEHYDROGENASE"/>
    <property type="match status" value="1"/>
</dbReference>
<dbReference type="Proteomes" id="UP001210380">
    <property type="component" value="Unassembled WGS sequence"/>
</dbReference>
<evidence type="ECO:0000256" key="4">
    <source>
        <dbReference type="ARBA" id="ARBA00022827"/>
    </source>
</evidence>
<protein>
    <submittedName>
        <fullName evidence="11">FAD-binding and (Fe-S)-binding domain-containing protein</fullName>
    </submittedName>
</protein>
<evidence type="ECO:0000256" key="6">
    <source>
        <dbReference type="ARBA" id="ARBA00023004"/>
    </source>
</evidence>
<dbReference type="PROSITE" id="PS00198">
    <property type="entry name" value="4FE4S_FER_1"/>
    <property type="match status" value="1"/>
</dbReference>
<dbReference type="PROSITE" id="PS51387">
    <property type="entry name" value="FAD_PCMH"/>
    <property type="match status" value="1"/>
</dbReference>
<dbReference type="PANTHER" id="PTHR11748:SF119">
    <property type="entry name" value="D-2-HYDROXYGLUTARATE DEHYDROGENASE"/>
    <property type="match status" value="1"/>
</dbReference>
<dbReference type="InterPro" id="IPR016169">
    <property type="entry name" value="FAD-bd_PCMH_sub2"/>
</dbReference>
<dbReference type="InterPro" id="IPR006094">
    <property type="entry name" value="Oxid_FAD_bind_N"/>
</dbReference>
<evidence type="ECO:0000259" key="9">
    <source>
        <dbReference type="PROSITE" id="PS51379"/>
    </source>
</evidence>
<dbReference type="Pfam" id="PF01565">
    <property type="entry name" value="FAD_binding_4"/>
    <property type="match status" value="1"/>
</dbReference>
<evidence type="ECO:0000256" key="3">
    <source>
        <dbReference type="ARBA" id="ARBA00022723"/>
    </source>
</evidence>
<keyword evidence="3" id="KW-0479">Metal-binding</keyword>
<dbReference type="Pfam" id="PF02913">
    <property type="entry name" value="FAD-oxidase_C"/>
    <property type="match status" value="1"/>
</dbReference>
<evidence type="ECO:0000259" key="10">
    <source>
        <dbReference type="PROSITE" id="PS51387"/>
    </source>
</evidence>
<dbReference type="SUPFAM" id="SSF46548">
    <property type="entry name" value="alpha-helical ferredoxin"/>
    <property type="match status" value="1"/>
</dbReference>
<dbReference type="Gene3D" id="3.30.465.10">
    <property type="match status" value="1"/>
</dbReference>
<keyword evidence="2" id="KW-0285">Flavoprotein</keyword>
<dbReference type="InterPro" id="IPR009051">
    <property type="entry name" value="Helical_ferredxn"/>
</dbReference>
<organism evidence="11 12">
    <name type="scientific">Saccharopolyspora oryzae</name>
    <dbReference type="NCBI Taxonomy" id="2997343"/>
    <lineage>
        <taxon>Bacteria</taxon>
        <taxon>Bacillati</taxon>
        <taxon>Actinomycetota</taxon>
        <taxon>Actinomycetes</taxon>
        <taxon>Pseudonocardiales</taxon>
        <taxon>Pseudonocardiaceae</taxon>
        <taxon>Saccharopolyspora</taxon>
    </lineage>
</organism>
<feature type="region of interest" description="Disordered" evidence="8">
    <location>
        <begin position="701"/>
        <end position="722"/>
    </location>
</feature>
<dbReference type="SUPFAM" id="SSF55103">
    <property type="entry name" value="FAD-linked oxidases, C-terminal domain"/>
    <property type="match status" value="1"/>
</dbReference>
<dbReference type="PROSITE" id="PS51379">
    <property type="entry name" value="4FE4S_FER_2"/>
    <property type="match status" value="1"/>
</dbReference>
<sequence length="972" mass="104414">MTTASNEDIRARLRTDRAALGAYVSDASIFRRVPRAVLEPRTRAEIRAGVRIAQEEGWPITVRGGGTSVAGNGIGEGLIIDTSRHFNRILEIDPEARTARIEPGVVCDALREAAAPHGLTYGPDPSTHSRCTVGGMIANNACGSHSLAWGTAADNVVELTVMRADGELVTLKRGGTSDPELDRALLRLRDENLALLRTTLGRFPRQVSGYGLHHLLPENGFDTAKAFAGSEGTLGIIVEAVVQLVPVPEATALAVLAFPTVFDAAAAAPLTRRNGVVTSEGMGGDLLDVLRISQGRDAGDILPGGVGDPRPAGGWLYCETTGETAEDARMRAEELVAEFDSHPQHRTVDAVIVSDPVEMRKLWRIRESAAGLVTRLPDGGEAWPNWEDSAVPPEQLADYLRDLYALLDEHGLRGIPFGHFGEGCVHIRISFELGTEDGLDVFRAFMSDAAATVAAHGGSLSGEHGDGRARSALLPHMYPPEALAAFAAFKTAFDPDCALNPGVLVDPDAVDVGIRPAPGQRSKEFVPVHALSRDRGSLVNAVNRCVGVGACRSDEGAMCPSFQITRDEVHSTRGRARILSEMFRGDLHPEGTGSEDVKDALDLCLSCRACASECPVNVDMATYKSEFLHQHYAGRRRPMAHYSMGWLPLTSRVLHLIPGAARAVNALLSIRPVEKAVMRLGGVDASRSMIRFSPRSFQSLSKSRRFRAEQQPTGSTSTSEQRVSRGTVVLWPDSFTNHLDANVAADAHAVLTALGYDVIVPRGFLCCGLTWHSTGQLARTQQVLARTLKSLDAWIDGRTPVVVLEPSCASMLTEEAPELLAADPRSHRLAAQVVTLGDVVARHVDDADWPFGELPIPALSQVHCHERSRRGHGGTGTTLARLGVAESQIETGCCGLAGNWGFEPGHADLSRSLAERELLPRIRELDGEAVVLADGYSCRTQIREGLADGARGADQKQGLHLAQLLRRALGTR</sequence>
<dbReference type="InterPro" id="IPR004017">
    <property type="entry name" value="Cys_rich_dom"/>
</dbReference>
<gene>
    <name evidence="11" type="ORF">OU415_16690</name>
</gene>
<feature type="compositionally biased region" description="Polar residues" evidence="8">
    <location>
        <begin position="710"/>
        <end position="721"/>
    </location>
</feature>
<dbReference type="InterPro" id="IPR017900">
    <property type="entry name" value="4Fe4S_Fe_S_CS"/>
</dbReference>
<keyword evidence="6" id="KW-0408">Iron</keyword>
<comment type="cofactor">
    <cofactor evidence="1">
        <name>FAD</name>
        <dbReference type="ChEBI" id="CHEBI:57692"/>
    </cofactor>
</comment>
<feature type="domain" description="FAD-binding PCMH-type" evidence="10">
    <location>
        <begin position="30"/>
        <end position="247"/>
    </location>
</feature>
<reference evidence="11 12" key="1">
    <citation type="submission" date="2022-11" db="EMBL/GenBank/DDBJ databases">
        <title>Draft genome sequence of Saccharopolyspora sp. WRP15-2 isolated from rhizosphere soils of wild rice in Thailand.</title>
        <authorList>
            <person name="Duangmal K."/>
            <person name="Kammanee S."/>
            <person name="Muangham S."/>
        </authorList>
    </citation>
    <scope>NUCLEOTIDE SEQUENCE [LARGE SCALE GENOMIC DNA]</scope>
    <source>
        <strain evidence="11 12">WRP15-2</strain>
    </source>
</reference>
<evidence type="ECO:0000256" key="7">
    <source>
        <dbReference type="ARBA" id="ARBA00023014"/>
    </source>
</evidence>
<proteinExistence type="predicted"/>
<dbReference type="RefSeq" id="WP_270949726.1">
    <property type="nucleotide sequence ID" value="NZ_JAQGLA010000023.1"/>
</dbReference>
<evidence type="ECO:0000256" key="1">
    <source>
        <dbReference type="ARBA" id="ARBA00001974"/>
    </source>
</evidence>
<keyword evidence="7" id="KW-0411">Iron-sulfur</keyword>
<dbReference type="InterPro" id="IPR036318">
    <property type="entry name" value="FAD-bd_PCMH-like_sf"/>
</dbReference>
<evidence type="ECO:0000256" key="8">
    <source>
        <dbReference type="SAM" id="MobiDB-lite"/>
    </source>
</evidence>
<keyword evidence="12" id="KW-1185">Reference proteome</keyword>
<dbReference type="Pfam" id="PF13183">
    <property type="entry name" value="Fer4_8"/>
    <property type="match status" value="1"/>
</dbReference>
<keyword evidence="4" id="KW-0274">FAD</keyword>
<evidence type="ECO:0000256" key="2">
    <source>
        <dbReference type="ARBA" id="ARBA00022630"/>
    </source>
</evidence>
<dbReference type="Pfam" id="PF02754">
    <property type="entry name" value="CCG"/>
    <property type="match status" value="1"/>
</dbReference>
<accession>A0ABT4V0Z5</accession>
<dbReference type="InterPro" id="IPR017896">
    <property type="entry name" value="4Fe4S_Fe-S-bd"/>
</dbReference>
<dbReference type="InterPro" id="IPR016166">
    <property type="entry name" value="FAD-bd_PCMH"/>
</dbReference>
<dbReference type="Gene3D" id="1.10.1060.10">
    <property type="entry name" value="Alpha-helical ferredoxin"/>
    <property type="match status" value="1"/>
</dbReference>
<dbReference type="EMBL" id="JAQGLA010000023">
    <property type="protein sequence ID" value="MDA3627084.1"/>
    <property type="molecule type" value="Genomic_DNA"/>
</dbReference>
<evidence type="ECO:0000256" key="5">
    <source>
        <dbReference type="ARBA" id="ARBA00023002"/>
    </source>
</evidence>
<dbReference type="Gene3D" id="3.30.70.2740">
    <property type="match status" value="1"/>
</dbReference>
<name>A0ABT4V0Z5_9PSEU</name>
<dbReference type="InterPro" id="IPR016164">
    <property type="entry name" value="FAD-linked_Oxase-like_C"/>
</dbReference>
<keyword evidence="5" id="KW-0560">Oxidoreductase</keyword>
<evidence type="ECO:0000313" key="12">
    <source>
        <dbReference type="Proteomes" id="UP001210380"/>
    </source>
</evidence>